<protein>
    <submittedName>
        <fullName evidence="2">Uncharacterized protein</fullName>
    </submittedName>
</protein>
<dbReference type="AlphaFoldDB" id="A0A845F282"/>
<proteinExistence type="predicted"/>
<accession>A0A845F282</accession>
<evidence type="ECO:0000313" key="3">
    <source>
        <dbReference type="Proteomes" id="UP000447833"/>
    </source>
</evidence>
<feature type="transmembrane region" description="Helical" evidence="1">
    <location>
        <begin position="35"/>
        <end position="53"/>
    </location>
</feature>
<reference evidence="2 3" key="1">
    <citation type="submission" date="2019-11" db="EMBL/GenBank/DDBJ databases">
        <title>Genome sequences of 17 halophilic strains isolated from different environments.</title>
        <authorList>
            <person name="Furrow R.E."/>
        </authorList>
    </citation>
    <scope>NUCLEOTIDE SEQUENCE [LARGE SCALE GENOMIC DNA]</scope>
    <source>
        <strain evidence="2 3">22506_14_FS</strain>
    </source>
</reference>
<keyword evidence="1" id="KW-0472">Membrane</keyword>
<keyword evidence="1" id="KW-0812">Transmembrane</keyword>
<name>A0A845F282_9BACL</name>
<dbReference type="RefSeq" id="WP_160920421.1">
    <property type="nucleotide sequence ID" value="NZ_WMEY01000005.1"/>
</dbReference>
<dbReference type="EMBL" id="WMEY01000005">
    <property type="protein sequence ID" value="MYL65043.1"/>
    <property type="molecule type" value="Genomic_DNA"/>
</dbReference>
<gene>
    <name evidence="2" type="ORF">GLW07_16925</name>
</gene>
<organism evidence="2 3">
    <name type="scientific">Guptibacillus hwajinpoensis</name>
    <dbReference type="NCBI Taxonomy" id="208199"/>
    <lineage>
        <taxon>Bacteria</taxon>
        <taxon>Bacillati</taxon>
        <taxon>Bacillota</taxon>
        <taxon>Bacilli</taxon>
        <taxon>Bacillales</taxon>
        <taxon>Guptibacillaceae</taxon>
        <taxon>Guptibacillus</taxon>
    </lineage>
</organism>
<comment type="caution">
    <text evidence="2">The sequence shown here is derived from an EMBL/GenBank/DDBJ whole genome shotgun (WGS) entry which is preliminary data.</text>
</comment>
<evidence type="ECO:0000256" key="1">
    <source>
        <dbReference type="SAM" id="Phobius"/>
    </source>
</evidence>
<keyword evidence="1" id="KW-1133">Transmembrane helix</keyword>
<dbReference type="Proteomes" id="UP000447833">
    <property type="component" value="Unassembled WGS sequence"/>
</dbReference>
<evidence type="ECO:0000313" key="2">
    <source>
        <dbReference type="EMBL" id="MYL65043.1"/>
    </source>
</evidence>
<sequence>MKLKSLLVFLLLICLTTMTTVTIYLIHNKTSELDISVIVSMVVGGMFVTLGMVRRKHKEEGRG</sequence>